<feature type="region of interest" description="Disordered" evidence="1">
    <location>
        <begin position="28"/>
        <end position="72"/>
    </location>
</feature>
<dbReference type="RefSeq" id="XP_066657450.1">
    <property type="nucleotide sequence ID" value="XM_066799343.1"/>
</dbReference>
<feature type="chain" id="PRO_5046262317" evidence="2">
    <location>
        <begin position="26"/>
        <end position="72"/>
    </location>
</feature>
<protein>
    <submittedName>
        <fullName evidence="3">Uncharacterized protein</fullName>
    </submittedName>
</protein>
<evidence type="ECO:0000256" key="2">
    <source>
        <dbReference type="SAM" id="SignalP"/>
    </source>
</evidence>
<dbReference type="Proteomes" id="UP001360953">
    <property type="component" value="Unassembled WGS sequence"/>
</dbReference>
<evidence type="ECO:0000313" key="4">
    <source>
        <dbReference type="Proteomes" id="UP001360953"/>
    </source>
</evidence>
<accession>A0ABR1LZ96</accession>
<comment type="caution">
    <text evidence="3">The sequence shown here is derived from an EMBL/GenBank/DDBJ whole genome shotgun (WGS) entry which is preliminary data.</text>
</comment>
<reference evidence="3 4" key="1">
    <citation type="submission" date="2024-04" db="EMBL/GenBank/DDBJ databases">
        <title>Phyllosticta paracitricarpa is synonymous to the EU quarantine fungus P. citricarpa based on phylogenomic analyses.</title>
        <authorList>
            <consortium name="Lawrence Berkeley National Laboratory"/>
            <person name="Van ingen-buijs V.A."/>
            <person name="Van westerhoven A.C."/>
            <person name="Haridas S."/>
            <person name="Skiadas P."/>
            <person name="Martin F."/>
            <person name="Groenewald J.Z."/>
            <person name="Crous P.W."/>
            <person name="Seidl M.F."/>
        </authorList>
    </citation>
    <scope>NUCLEOTIDE SEQUENCE [LARGE SCALE GENOMIC DNA]</scope>
    <source>
        <strain evidence="3 4">CPC 17464</strain>
    </source>
</reference>
<evidence type="ECO:0000256" key="1">
    <source>
        <dbReference type="SAM" id="MobiDB-lite"/>
    </source>
</evidence>
<feature type="compositionally biased region" description="Polar residues" evidence="1">
    <location>
        <begin position="38"/>
        <end position="72"/>
    </location>
</feature>
<dbReference type="EMBL" id="JBBPEH010000003">
    <property type="protein sequence ID" value="KAK7540519.1"/>
    <property type="molecule type" value="Genomic_DNA"/>
</dbReference>
<keyword evidence="2" id="KW-0732">Signal</keyword>
<feature type="signal peptide" evidence="2">
    <location>
        <begin position="1"/>
        <end position="25"/>
    </location>
</feature>
<sequence length="72" mass="8141">MRPSTINLNLVLLPIFFILITRTHPLPPSLRLNHKTQSEPQSPTTPQTKSAPHQFFPSSSAPRVPTTSYHIR</sequence>
<gene>
    <name evidence="3" type="ORF">J3D65DRAFT_615579</name>
</gene>
<name>A0ABR1LZ96_9PEZI</name>
<keyword evidence="4" id="KW-1185">Reference proteome</keyword>
<dbReference type="GeneID" id="92032249"/>
<evidence type="ECO:0000313" key="3">
    <source>
        <dbReference type="EMBL" id="KAK7540519.1"/>
    </source>
</evidence>
<organism evidence="3 4">
    <name type="scientific">Phyllosticta citribraziliensis</name>
    <dbReference type="NCBI Taxonomy" id="989973"/>
    <lineage>
        <taxon>Eukaryota</taxon>
        <taxon>Fungi</taxon>
        <taxon>Dikarya</taxon>
        <taxon>Ascomycota</taxon>
        <taxon>Pezizomycotina</taxon>
        <taxon>Dothideomycetes</taxon>
        <taxon>Dothideomycetes incertae sedis</taxon>
        <taxon>Botryosphaeriales</taxon>
        <taxon>Phyllostictaceae</taxon>
        <taxon>Phyllosticta</taxon>
    </lineage>
</organism>
<proteinExistence type="predicted"/>